<accession>A0ABP7I633</accession>
<gene>
    <name evidence="3" type="ORF">GCM10022242_11970</name>
</gene>
<keyword evidence="4" id="KW-1185">Reference proteome</keyword>
<dbReference type="RefSeq" id="WP_344773328.1">
    <property type="nucleotide sequence ID" value="NZ_BAABAH010000003.1"/>
</dbReference>
<organism evidence="3 4">
    <name type="scientific">Nocardioides panacisoli</name>
    <dbReference type="NCBI Taxonomy" id="627624"/>
    <lineage>
        <taxon>Bacteria</taxon>
        <taxon>Bacillati</taxon>
        <taxon>Actinomycetota</taxon>
        <taxon>Actinomycetes</taxon>
        <taxon>Propionibacteriales</taxon>
        <taxon>Nocardioidaceae</taxon>
        <taxon>Nocardioides</taxon>
    </lineage>
</organism>
<dbReference type="Proteomes" id="UP001501821">
    <property type="component" value="Unassembled WGS sequence"/>
</dbReference>
<comment type="caution">
    <text evidence="3">The sequence shown here is derived from an EMBL/GenBank/DDBJ whole genome shotgun (WGS) entry which is preliminary data.</text>
</comment>
<evidence type="ECO:0000256" key="2">
    <source>
        <dbReference type="SAM" id="SignalP"/>
    </source>
</evidence>
<evidence type="ECO:0000313" key="4">
    <source>
        <dbReference type="Proteomes" id="UP001501821"/>
    </source>
</evidence>
<feature type="chain" id="PRO_5046375523" description="Collagen-like protein" evidence="2">
    <location>
        <begin position="25"/>
        <end position="218"/>
    </location>
</feature>
<evidence type="ECO:0008006" key="5">
    <source>
        <dbReference type="Google" id="ProtNLM"/>
    </source>
</evidence>
<evidence type="ECO:0000256" key="1">
    <source>
        <dbReference type="SAM" id="MobiDB-lite"/>
    </source>
</evidence>
<reference evidence="4" key="1">
    <citation type="journal article" date="2019" name="Int. J. Syst. Evol. Microbiol.">
        <title>The Global Catalogue of Microorganisms (GCM) 10K type strain sequencing project: providing services to taxonomists for standard genome sequencing and annotation.</title>
        <authorList>
            <consortium name="The Broad Institute Genomics Platform"/>
            <consortium name="The Broad Institute Genome Sequencing Center for Infectious Disease"/>
            <person name="Wu L."/>
            <person name="Ma J."/>
        </authorList>
    </citation>
    <scope>NUCLEOTIDE SEQUENCE [LARGE SCALE GENOMIC DNA]</scope>
    <source>
        <strain evidence="4">JCM 16953</strain>
    </source>
</reference>
<keyword evidence="2" id="KW-0732">Signal</keyword>
<evidence type="ECO:0000313" key="3">
    <source>
        <dbReference type="EMBL" id="GAA3811095.1"/>
    </source>
</evidence>
<dbReference type="EMBL" id="BAABAH010000003">
    <property type="protein sequence ID" value="GAA3811095.1"/>
    <property type="molecule type" value="Genomic_DNA"/>
</dbReference>
<protein>
    <recommendedName>
        <fullName evidence="5">Collagen-like protein</fullName>
    </recommendedName>
</protein>
<sequence length="218" mass="22009">MRNKSVGAALVGASLFVISSAAYASIPASDGSIQGCYAKSDGLTGGLHSKGDLRVIDSGACRSYETPLSWNQRGVPGPTGPIGPAGPTGPPGPAGPGSQAPVYYAARPFSFDGFETLPASRRYTVVLSKSLPAGSYLVQADAMFSAETEGGVDCQLRSGDAFQVGYGYVIPATAPNTTVSIIWAISHASGAVDLACRTSNGMGIATATILATQVASVS</sequence>
<feature type="signal peptide" evidence="2">
    <location>
        <begin position="1"/>
        <end position="24"/>
    </location>
</feature>
<name>A0ABP7I633_9ACTN</name>
<feature type="region of interest" description="Disordered" evidence="1">
    <location>
        <begin position="67"/>
        <end position="97"/>
    </location>
</feature>
<proteinExistence type="predicted"/>